<gene>
    <name evidence="2" type="ORF">DFH07DRAFT_974683</name>
</gene>
<proteinExistence type="predicted"/>
<feature type="region of interest" description="Disordered" evidence="1">
    <location>
        <begin position="33"/>
        <end position="54"/>
    </location>
</feature>
<keyword evidence="3" id="KW-1185">Reference proteome</keyword>
<feature type="compositionally biased region" description="Basic residues" evidence="1">
    <location>
        <begin position="112"/>
        <end position="134"/>
    </location>
</feature>
<evidence type="ECO:0000313" key="2">
    <source>
        <dbReference type="EMBL" id="KAJ7713627.1"/>
    </source>
</evidence>
<evidence type="ECO:0000256" key="1">
    <source>
        <dbReference type="SAM" id="MobiDB-lite"/>
    </source>
</evidence>
<reference evidence="2" key="1">
    <citation type="submission" date="2023-03" db="EMBL/GenBank/DDBJ databases">
        <title>Massive genome expansion in bonnet fungi (Mycena s.s.) driven by repeated elements and novel gene families across ecological guilds.</title>
        <authorList>
            <consortium name="Lawrence Berkeley National Laboratory"/>
            <person name="Harder C.B."/>
            <person name="Miyauchi S."/>
            <person name="Viragh M."/>
            <person name="Kuo A."/>
            <person name="Thoen E."/>
            <person name="Andreopoulos B."/>
            <person name="Lu D."/>
            <person name="Skrede I."/>
            <person name="Drula E."/>
            <person name="Henrissat B."/>
            <person name="Morin E."/>
            <person name="Kohler A."/>
            <person name="Barry K."/>
            <person name="LaButti K."/>
            <person name="Morin E."/>
            <person name="Salamov A."/>
            <person name="Lipzen A."/>
            <person name="Mereny Z."/>
            <person name="Hegedus B."/>
            <person name="Baldrian P."/>
            <person name="Stursova M."/>
            <person name="Weitz H."/>
            <person name="Taylor A."/>
            <person name="Grigoriev I.V."/>
            <person name="Nagy L.G."/>
            <person name="Martin F."/>
            <person name="Kauserud H."/>
        </authorList>
    </citation>
    <scope>NUCLEOTIDE SEQUENCE</scope>
    <source>
        <strain evidence="2">CBHHK188m</strain>
    </source>
</reference>
<comment type="caution">
    <text evidence="2">The sequence shown here is derived from an EMBL/GenBank/DDBJ whole genome shotgun (WGS) entry which is preliminary data.</text>
</comment>
<dbReference type="AlphaFoldDB" id="A0AAD7H741"/>
<name>A0AAD7H741_9AGAR</name>
<sequence length="224" mass="24905">MAQSRHYTPEVDDSCGKGVRDTARIEIRQARRRQPLRAVLPPKSEDVSGSPYAGNSLRVREAPVIRSTIAYARLHPRGLQPPHHGHELASPSTIHRLLPPSAPFSPPICTRRLSRSRSPQARRRRWARRTRGKLHQREGPSDPMPAWSSATPVHVRTHAFHVAPAPPCRHKLLLPPRGRAWCEDPYTATPDSRTIHRLPCSPPLLLPPVAADAHPLAPPPPDGT</sequence>
<feature type="region of interest" description="Disordered" evidence="1">
    <location>
        <begin position="201"/>
        <end position="224"/>
    </location>
</feature>
<evidence type="ECO:0000313" key="3">
    <source>
        <dbReference type="Proteomes" id="UP001215280"/>
    </source>
</evidence>
<organism evidence="2 3">
    <name type="scientific">Mycena maculata</name>
    <dbReference type="NCBI Taxonomy" id="230809"/>
    <lineage>
        <taxon>Eukaryota</taxon>
        <taxon>Fungi</taxon>
        <taxon>Dikarya</taxon>
        <taxon>Basidiomycota</taxon>
        <taxon>Agaricomycotina</taxon>
        <taxon>Agaricomycetes</taxon>
        <taxon>Agaricomycetidae</taxon>
        <taxon>Agaricales</taxon>
        <taxon>Marasmiineae</taxon>
        <taxon>Mycenaceae</taxon>
        <taxon>Mycena</taxon>
    </lineage>
</organism>
<dbReference type="EMBL" id="JARJLG010000389">
    <property type="protein sequence ID" value="KAJ7713627.1"/>
    <property type="molecule type" value="Genomic_DNA"/>
</dbReference>
<protein>
    <submittedName>
        <fullName evidence="2">Uncharacterized protein</fullName>
    </submittedName>
</protein>
<dbReference type="Proteomes" id="UP001215280">
    <property type="component" value="Unassembled WGS sequence"/>
</dbReference>
<feature type="region of interest" description="Disordered" evidence="1">
    <location>
        <begin position="101"/>
        <end position="149"/>
    </location>
</feature>
<accession>A0AAD7H741</accession>